<proteinExistence type="predicted"/>
<reference evidence="2 3" key="1">
    <citation type="submission" date="2020-07" db="EMBL/GenBank/DDBJ databases">
        <title>Fungal Genomes of the International Space Station.</title>
        <authorList>
            <person name="Seuylemezian A."/>
            <person name="Singh N.K."/>
            <person name="Wood J."/>
            <person name="Venkateswaran K."/>
        </authorList>
    </citation>
    <scope>NUCLEOTIDE SEQUENCE [LARGE SCALE GENOMIC DNA]</scope>
    <source>
        <strain evidence="2 3">PL-B2</strain>
    </source>
</reference>
<feature type="transmembrane region" description="Helical" evidence="1">
    <location>
        <begin position="6"/>
        <end position="24"/>
    </location>
</feature>
<dbReference type="Proteomes" id="UP000769780">
    <property type="component" value="Unassembled WGS sequence"/>
</dbReference>
<dbReference type="EMBL" id="JACWFH010000012">
    <property type="protein sequence ID" value="MBY0097316.1"/>
    <property type="molecule type" value="Genomic_DNA"/>
</dbReference>
<evidence type="ECO:0000313" key="3">
    <source>
        <dbReference type="Proteomes" id="UP000769780"/>
    </source>
</evidence>
<keyword evidence="1" id="KW-1133">Transmembrane helix</keyword>
<evidence type="ECO:0000313" key="2">
    <source>
        <dbReference type="EMBL" id="MBY0097316.1"/>
    </source>
</evidence>
<comment type="caution">
    <text evidence="2">The sequence shown here is derived from an EMBL/GenBank/DDBJ whole genome shotgun (WGS) entry which is preliminary data.</text>
</comment>
<evidence type="ECO:0008006" key="4">
    <source>
        <dbReference type="Google" id="ProtNLM"/>
    </source>
</evidence>
<evidence type="ECO:0000256" key="1">
    <source>
        <dbReference type="SAM" id="Phobius"/>
    </source>
</evidence>
<name>A0ABS7K4X5_9BACI</name>
<sequence>MKALTVIIPLFITLAGVFIPINALNLKSKLGRTFFIDEQKIKVRYFNTFLFSFIMAVLVAYFYLFFILNRFNNIQIESTEIGAALGLGTVVFFIFLLITSPLFTWINNFFIKDQILYKVVPSIEIGPVYILRMHDKDTCICSENPNAEFSQHAEYVLVSMEEILGKTLIEVYIPKPPRSFLSRLFDL</sequence>
<gene>
    <name evidence="2" type="ORF">H0185_10975</name>
</gene>
<protein>
    <recommendedName>
        <fullName evidence="4">DUF5673 domain-containing protein</fullName>
    </recommendedName>
</protein>
<keyword evidence="1" id="KW-0472">Membrane</keyword>
<organism evidence="2 3">
    <name type="scientific">Mesobacillus maritimus</name>
    <dbReference type="NCBI Taxonomy" id="1643336"/>
    <lineage>
        <taxon>Bacteria</taxon>
        <taxon>Bacillati</taxon>
        <taxon>Bacillota</taxon>
        <taxon>Bacilli</taxon>
        <taxon>Bacillales</taxon>
        <taxon>Bacillaceae</taxon>
        <taxon>Mesobacillus</taxon>
    </lineage>
</organism>
<keyword evidence="1" id="KW-0812">Transmembrane</keyword>
<dbReference type="RefSeq" id="WP_221873539.1">
    <property type="nucleotide sequence ID" value="NZ_JACWFH010000012.1"/>
</dbReference>
<feature type="transmembrane region" description="Helical" evidence="1">
    <location>
        <begin position="81"/>
        <end position="106"/>
    </location>
</feature>
<keyword evidence="3" id="KW-1185">Reference proteome</keyword>
<feature type="transmembrane region" description="Helical" evidence="1">
    <location>
        <begin position="45"/>
        <end position="69"/>
    </location>
</feature>
<accession>A0ABS7K4X5</accession>